<dbReference type="AlphaFoldDB" id="A0A5E8AKA8"/>
<dbReference type="Proteomes" id="UP000326857">
    <property type="component" value="Unassembled WGS sequence"/>
</dbReference>
<protein>
    <submittedName>
        <fullName evidence="1">Uncharacterized protein</fullName>
    </submittedName>
</protein>
<accession>A0A5E8AKA8</accession>
<evidence type="ECO:0000313" key="2">
    <source>
        <dbReference type="Proteomes" id="UP000326857"/>
    </source>
</evidence>
<reference evidence="1 2" key="1">
    <citation type="submission" date="2019-09" db="EMBL/GenBank/DDBJ databases">
        <authorList>
            <person name="Dittami M. S."/>
        </authorList>
    </citation>
    <scope>NUCLEOTIDE SEQUENCE [LARGE SCALE GENOMIC DNA]</scope>
    <source>
        <strain evidence="1">SPHINGO391</strain>
    </source>
</reference>
<organism evidence="1 2">
    <name type="scientific">Sphingomonas aurantiaca</name>
    <dbReference type="NCBI Taxonomy" id="185949"/>
    <lineage>
        <taxon>Bacteria</taxon>
        <taxon>Pseudomonadati</taxon>
        <taxon>Pseudomonadota</taxon>
        <taxon>Alphaproteobacteria</taxon>
        <taxon>Sphingomonadales</taxon>
        <taxon>Sphingomonadaceae</taxon>
        <taxon>Sphingomonas</taxon>
    </lineage>
</organism>
<gene>
    <name evidence="1" type="ORF">SPHINGO391_510110</name>
</gene>
<evidence type="ECO:0000313" key="1">
    <source>
        <dbReference type="EMBL" id="VVT29411.1"/>
    </source>
</evidence>
<proteinExistence type="predicted"/>
<sequence>MMPSNFCQAAAVLHTRVAMMEPVGVSDRQIFFSFTGFSAGFALGSGVCAPTARGLSIRAIATKNFKVRLPIFAEGYAKLFSAQECHDG</sequence>
<dbReference type="EMBL" id="CABVLI010000047">
    <property type="protein sequence ID" value="VVT29411.1"/>
    <property type="molecule type" value="Genomic_DNA"/>
</dbReference>
<name>A0A5E8AKA8_9SPHN</name>